<gene>
    <name evidence="3" type="primary">LOC112687405</name>
</gene>
<sequence>MANKQQGKNFTNKRIILQVVSGYGFALIKGSIVVHGTLMNKRLETKIIPGNNNVLKFASEIVWSMDNTTLKELKMSNASIRIDCYNIPNNKFNANIRLGYLMLKVKEAQTMNPTSNDRIEVKSYKLLGSKNCSYNLKMSLYIEDFNVKDVEALSKNNQNLKITENNCINDYNNYPKKDEKNKFIKENIEINLQNDDVNKSENIEIDIKNSDISTSELIENFREKNEPPNVFNFDMQEKLKKKRNEELEHWKKEQMILFNENLKIKEEELFKQFNNKWLEERKHIEEELTQAVSTCKALTENVDVLADMVVEKDAIVTAKELEFSNHRESMDNKYISLVQKCQSSNAQIINELSDKNTQLETRLHDLEKTNILLRNENEQLKEYINLTCDLRVKHLEKTISNLENKYEEANKSCMLFKERWIASVRKINQMYTKLHDIKTNEHLVNNKQNIKNILSNNLVEQKQDEEKLKTLLIDLRKLRQDMMNSNYLDLLPISK</sequence>
<dbReference type="GO" id="GO:0005813">
    <property type="term" value="C:centrosome"/>
    <property type="evidence" value="ECO:0007669"/>
    <property type="project" value="TreeGrafter"/>
</dbReference>
<dbReference type="OrthoDB" id="332250at2759"/>
<accession>A0A8B8FY17</accession>
<organism evidence="2 3">
    <name type="scientific">Sipha flava</name>
    <name type="common">yellow sugarcane aphid</name>
    <dbReference type="NCBI Taxonomy" id="143950"/>
    <lineage>
        <taxon>Eukaryota</taxon>
        <taxon>Metazoa</taxon>
        <taxon>Ecdysozoa</taxon>
        <taxon>Arthropoda</taxon>
        <taxon>Hexapoda</taxon>
        <taxon>Insecta</taxon>
        <taxon>Pterygota</taxon>
        <taxon>Neoptera</taxon>
        <taxon>Paraneoptera</taxon>
        <taxon>Hemiptera</taxon>
        <taxon>Sternorrhyncha</taxon>
        <taxon>Aphidomorpha</taxon>
        <taxon>Aphidoidea</taxon>
        <taxon>Aphididae</taxon>
        <taxon>Sipha</taxon>
    </lineage>
</organism>
<dbReference type="InterPro" id="IPR039893">
    <property type="entry name" value="CEP120-like"/>
</dbReference>
<dbReference type="PANTHER" id="PTHR21574">
    <property type="entry name" value="CENTROSOMAL PROTEIN OF 120 KDA"/>
    <property type="match status" value="1"/>
</dbReference>
<keyword evidence="2" id="KW-1185">Reference proteome</keyword>
<dbReference type="GeneID" id="112687405"/>
<reference evidence="3" key="1">
    <citation type="submission" date="2025-08" db="UniProtKB">
        <authorList>
            <consortium name="RefSeq"/>
        </authorList>
    </citation>
    <scope>IDENTIFICATION</scope>
    <source>
        <tissue evidence="3">Whole body</tissue>
    </source>
</reference>
<dbReference type="PANTHER" id="PTHR21574:SF0">
    <property type="entry name" value="CENTROSOMAL PROTEIN OF 120 KDA"/>
    <property type="match status" value="1"/>
</dbReference>
<proteinExistence type="predicted"/>
<dbReference type="Proteomes" id="UP000694846">
    <property type="component" value="Unplaced"/>
</dbReference>
<evidence type="ECO:0000256" key="1">
    <source>
        <dbReference type="SAM" id="Coils"/>
    </source>
</evidence>
<evidence type="ECO:0000313" key="2">
    <source>
        <dbReference type="Proteomes" id="UP000694846"/>
    </source>
</evidence>
<dbReference type="InterPro" id="IPR035892">
    <property type="entry name" value="C2_domain_sf"/>
</dbReference>
<protein>
    <submittedName>
        <fullName evidence="3">Kinetochore protein SLK19-like isoform X1</fullName>
    </submittedName>
</protein>
<keyword evidence="1" id="KW-0175">Coiled coil</keyword>
<dbReference type="RefSeq" id="XP_025415879.1">
    <property type="nucleotide sequence ID" value="XM_025560094.1"/>
</dbReference>
<dbReference type="GO" id="GO:1903724">
    <property type="term" value="P:positive regulation of centriole elongation"/>
    <property type="evidence" value="ECO:0007669"/>
    <property type="project" value="TreeGrafter"/>
</dbReference>
<name>A0A8B8FY17_9HEMI</name>
<feature type="coiled-coil region" evidence="1">
    <location>
        <begin position="349"/>
        <end position="419"/>
    </location>
</feature>
<dbReference type="AlphaFoldDB" id="A0A8B8FY17"/>
<evidence type="ECO:0000313" key="3">
    <source>
        <dbReference type="RefSeq" id="XP_025415879.1"/>
    </source>
</evidence>
<dbReference type="Gene3D" id="2.60.40.150">
    <property type="entry name" value="C2 domain"/>
    <property type="match status" value="1"/>
</dbReference>